<sequence length="69" mass="7800">MTMVKLRNAGASAATEARLRMKMCECSDDNGNEAEEHGCECGHSDEAKVLSTASLLRSPRWQRRWRTCR</sequence>
<comment type="caution">
    <text evidence="1">The sequence shown here is derived from an EMBL/GenBank/DDBJ whole genome shotgun (WGS) entry which is preliminary data.</text>
</comment>
<accession>A0AAD3RZP2</accession>
<gene>
    <name evidence="1" type="ORF">Nepgr_003542</name>
</gene>
<keyword evidence="2" id="KW-1185">Reference proteome</keyword>
<name>A0AAD3RZP2_NEPGR</name>
<evidence type="ECO:0000313" key="1">
    <source>
        <dbReference type="EMBL" id="GMH01703.1"/>
    </source>
</evidence>
<reference evidence="1" key="1">
    <citation type="submission" date="2023-05" db="EMBL/GenBank/DDBJ databases">
        <title>Nepenthes gracilis genome sequencing.</title>
        <authorList>
            <person name="Fukushima K."/>
        </authorList>
    </citation>
    <scope>NUCLEOTIDE SEQUENCE</scope>
    <source>
        <strain evidence="1">SING2019-196</strain>
    </source>
</reference>
<dbReference type="Proteomes" id="UP001279734">
    <property type="component" value="Unassembled WGS sequence"/>
</dbReference>
<proteinExistence type="predicted"/>
<organism evidence="1 2">
    <name type="scientific">Nepenthes gracilis</name>
    <name type="common">Slender pitcher plant</name>
    <dbReference type="NCBI Taxonomy" id="150966"/>
    <lineage>
        <taxon>Eukaryota</taxon>
        <taxon>Viridiplantae</taxon>
        <taxon>Streptophyta</taxon>
        <taxon>Embryophyta</taxon>
        <taxon>Tracheophyta</taxon>
        <taxon>Spermatophyta</taxon>
        <taxon>Magnoliopsida</taxon>
        <taxon>eudicotyledons</taxon>
        <taxon>Gunneridae</taxon>
        <taxon>Pentapetalae</taxon>
        <taxon>Caryophyllales</taxon>
        <taxon>Nepenthaceae</taxon>
        <taxon>Nepenthes</taxon>
    </lineage>
</organism>
<dbReference type="AlphaFoldDB" id="A0AAD3RZP2"/>
<protein>
    <submittedName>
        <fullName evidence="1">Uncharacterized protein</fullName>
    </submittedName>
</protein>
<evidence type="ECO:0000313" key="2">
    <source>
        <dbReference type="Proteomes" id="UP001279734"/>
    </source>
</evidence>
<dbReference type="EMBL" id="BSYO01000003">
    <property type="protein sequence ID" value="GMH01703.1"/>
    <property type="molecule type" value="Genomic_DNA"/>
</dbReference>